<dbReference type="HOGENOM" id="CLU_2817594_0_0_1"/>
<accession>A0A061E9T1</accession>
<dbReference type="InParanoid" id="A0A061E9T1"/>
<dbReference type="AlphaFoldDB" id="A0A061E9T1"/>
<keyword evidence="2" id="KW-1185">Reference proteome</keyword>
<name>A0A061E9T1_THECC</name>
<organism evidence="1 2">
    <name type="scientific">Theobroma cacao</name>
    <name type="common">Cacao</name>
    <name type="synonym">Cocoa</name>
    <dbReference type="NCBI Taxonomy" id="3641"/>
    <lineage>
        <taxon>Eukaryota</taxon>
        <taxon>Viridiplantae</taxon>
        <taxon>Streptophyta</taxon>
        <taxon>Embryophyta</taxon>
        <taxon>Tracheophyta</taxon>
        <taxon>Spermatophyta</taxon>
        <taxon>Magnoliopsida</taxon>
        <taxon>eudicotyledons</taxon>
        <taxon>Gunneridae</taxon>
        <taxon>Pentapetalae</taxon>
        <taxon>rosids</taxon>
        <taxon>malvids</taxon>
        <taxon>Malvales</taxon>
        <taxon>Malvaceae</taxon>
        <taxon>Byttnerioideae</taxon>
        <taxon>Theobroma</taxon>
    </lineage>
</organism>
<sequence>MTLKSHQHEQIATPIMVLVNGNGIALSEGMNLDQKTDFIKKWKMFPRLCYQKGAFPGNILALCLLLT</sequence>
<dbReference type="Proteomes" id="UP000026915">
    <property type="component" value="Chromosome 2"/>
</dbReference>
<evidence type="ECO:0000313" key="1">
    <source>
        <dbReference type="EMBL" id="EOY01750.1"/>
    </source>
</evidence>
<evidence type="ECO:0000313" key="2">
    <source>
        <dbReference type="Proteomes" id="UP000026915"/>
    </source>
</evidence>
<dbReference type="Gramene" id="EOY01750">
    <property type="protein sequence ID" value="EOY01750"/>
    <property type="gene ID" value="TCM_011579"/>
</dbReference>
<gene>
    <name evidence="1" type="ORF">TCM_011579</name>
</gene>
<protein>
    <submittedName>
        <fullName evidence="1">Uncharacterized protein</fullName>
    </submittedName>
</protein>
<dbReference type="EMBL" id="CM001880">
    <property type="protein sequence ID" value="EOY01750.1"/>
    <property type="molecule type" value="Genomic_DNA"/>
</dbReference>
<proteinExistence type="predicted"/>
<reference evidence="1 2" key="1">
    <citation type="journal article" date="2013" name="Genome Biol.">
        <title>The genome sequence of the most widely cultivated cacao type and its use to identify candidate genes regulating pod color.</title>
        <authorList>
            <person name="Motamayor J.C."/>
            <person name="Mockaitis K."/>
            <person name="Schmutz J."/>
            <person name="Haiminen N."/>
            <person name="Iii D.L."/>
            <person name="Cornejo O."/>
            <person name="Findley S.D."/>
            <person name="Zheng P."/>
            <person name="Utro F."/>
            <person name="Royaert S."/>
            <person name="Saski C."/>
            <person name="Jenkins J."/>
            <person name="Podicheti R."/>
            <person name="Zhao M."/>
            <person name="Scheffler B.E."/>
            <person name="Stack J.C."/>
            <person name="Feltus F.A."/>
            <person name="Mustiga G.M."/>
            <person name="Amores F."/>
            <person name="Phillips W."/>
            <person name="Marelli J.P."/>
            <person name="May G.D."/>
            <person name="Shapiro H."/>
            <person name="Ma J."/>
            <person name="Bustamante C.D."/>
            <person name="Schnell R.J."/>
            <person name="Main D."/>
            <person name="Gilbert D."/>
            <person name="Parida L."/>
            <person name="Kuhn D.N."/>
        </authorList>
    </citation>
    <scope>NUCLEOTIDE SEQUENCE [LARGE SCALE GENOMIC DNA]</scope>
    <source>
        <strain evidence="2">cv. Matina 1-6</strain>
    </source>
</reference>